<dbReference type="Pfam" id="PF04149">
    <property type="entry name" value="DUF397"/>
    <property type="match status" value="1"/>
</dbReference>
<dbReference type="InterPro" id="IPR007278">
    <property type="entry name" value="DUF397"/>
</dbReference>
<dbReference type="OrthoDB" id="3482778at2"/>
<feature type="region of interest" description="Disordered" evidence="1">
    <location>
        <begin position="1"/>
        <end position="22"/>
    </location>
</feature>
<feature type="domain" description="DUF397" evidence="2">
    <location>
        <begin position="9"/>
        <end position="61"/>
    </location>
</feature>
<dbReference type="Proteomes" id="UP000294513">
    <property type="component" value="Unassembled WGS sequence"/>
</dbReference>
<keyword evidence="4" id="KW-1185">Reference proteome</keyword>
<dbReference type="AlphaFoldDB" id="A0A4R5B5Z7"/>
<protein>
    <submittedName>
        <fullName evidence="3">DUF397 domain-containing protein</fullName>
    </submittedName>
</protein>
<accession>A0A4R5B5Z7</accession>
<evidence type="ECO:0000313" key="3">
    <source>
        <dbReference type="EMBL" id="TDD79816.1"/>
    </source>
</evidence>
<dbReference type="EMBL" id="SMKU01000165">
    <property type="protein sequence ID" value="TDD79816.1"/>
    <property type="molecule type" value="Genomic_DNA"/>
</dbReference>
<evidence type="ECO:0000313" key="4">
    <source>
        <dbReference type="Proteomes" id="UP000294513"/>
    </source>
</evidence>
<reference evidence="3 4" key="1">
    <citation type="submission" date="2019-03" db="EMBL/GenBank/DDBJ databases">
        <title>Draft genome sequences of novel Actinobacteria.</title>
        <authorList>
            <person name="Sahin N."/>
            <person name="Ay H."/>
            <person name="Saygin H."/>
        </authorList>
    </citation>
    <scope>NUCLEOTIDE SEQUENCE [LARGE SCALE GENOMIC DNA]</scope>
    <source>
        <strain evidence="3 4">H3C3</strain>
    </source>
</reference>
<organism evidence="3 4">
    <name type="scientific">Actinomadura rubrisoli</name>
    <dbReference type="NCBI Taxonomy" id="2530368"/>
    <lineage>
        <taxon>Bacteria</taxon>
        <taxon>Bacillati</taxon>
        <taxon>Actinomycetota</taxon>
        <taxon>Actinomycetes</taxon>
        <taxon>Streptosporangiales</taxon>
        <taxon>Thermomonosporaceae</taxon>
        <taxon>Actinomadura</taxon>
    </lineage>
</organism>
<proteinExistence type="predicted"/>
<evidence type="ECO:0000259" key="2">
    <source>
        <dbReference type="Pfam" id="PF04149"/>
    </source>
</evidence>
<gene>
    <name evidence="3" type="ORF">E1298_27070</name>
</gene>
<dbReference type="RefSeq" id="WP_131898095.1">
    <property type="nucleotide sequence ID" value="NZ_SMKU01000165.1"/>
</dbReference>
<sequence length="65" mass="7140">MNTPEPSPAHWRKSSHSGGDEGECVEIADLHDQIAIRDSKAPHTGHLTLTRQNFATLLTHLTSQP</sequence>
<name>A0A4R5B5Z7_9ACTN</name>
<evidence type="ECO:0000256" key="1">
    <source>
        <dbReference type="SAM" id="MobiDB-lite"/>
    </source>
</evidence>
<comment type="caution">
    <text evidence="3">The sequence shown here is derived from an EMBL/GenBank/DDBJ whole genome shotgun (WGS) entry which is preliminary data.</text>
</comment>